<keyword evidence="3" id="KW-1185">Reference proteome</keyword>
<evidence type="ECO:0000313" key="2">
    <source>
        <dbReference type="EMBL" id="SHK92344.1"/>
    </source>
</evidence>
<dbReference type="STRING" id="758803.SAMN05421803_14311"/>
<evidence type="ECO:0000256" key="1">
    <source>
        <dbReference type="SAM" id="MobiDB-lite"/>
    </source>
</evidence>
<feature type="region of interest" description="Disordered" evidence="1">
    <location>
        <begin position="80"/>
        <end position="114"/>
    </location>
</feature>
<feature type="region of interest" description="Disordered" evidence="1">
    <location>
        <begin position="128"/>
        <end position="182"/>
    </location>
</feature>
<evidence type="ECO:0000313" key="3">
    <source>
        <dbReference type="Proteomes" id="UP000184452"/>
    </source>
</evidence>
<feature type="compositionally biased region" description="Basic and acidic residues" evidence="1">
    <location>
        <begin position="84"/>
        <end position="100"/>
    </location>
</feature>
<protein>
    <submittedName>
        <fullName evidence="2">Uncharacterized protein</fullName>
    </submittedName>
</protein>
<dbReference type="EMBL" id="FQZK01000043">
    <property type="protein sequence ID" value="SHK92344.1"/>
    <property type="molecule type" value="Genomic_DNA"/>
</dbReference>
<dbReference type="Proteomes" id="UP000184452">
    <property type="component" value="Unassembled WGS sequence"/>
</dbReference>
<feature type="compositionally biased region" description="Low complexity" evidence="1">
    <location>
        <begin position="158"/>
        <end position="178"/>
    </location>
</feature>
<reference evidence="2 3" key="1">
    <citation type="submission" date="2016-11" db="EMBL/GenBank/DDBJ databases">
        <authorList>
            <person name="Jaros S."/>
            <person name="Januszkiewicz K."/>
            <person name="Wedrychowicz H."/>
        </authorList>
    </citation>
    <scope>NUCLEOTIDE SEQUENCE [LARGE SCALE GENOMIC DNA]</scope>
    <source>
        <strain evidence="2 3">CGMCC 4.5723</strain>
    </source>
</reference>
<feature type="compositionally biased region" description="Basic residues" evidence="1">
    <location>
        <begin position="147"/>
        <end position="157"/>
    </location>
</feature>
<proteinExistence type="predicted"/>
<sequence length="248" mass="26863">MLILAAVAAFWVKNAALDFGSLATGKTPPSHAYRMAKLREKAARERRRLAADPDLRGGLGMVARHCWLDACEDLDTWRANRRASRPERKAARQVKQEQRRGFTARWGWRPSDPMPEDVIDAEIVDEDTTFTPDAPPPGAATGGAGRARPHPGPRRAARTTTSTTTTSSSTVTEETTAPGADVVLLTPDEETVRPPLPHRRMVLMTMLASAGYAPDTEAIGRMGETEVDGAITALIAHERATRGAAHTP</sequence>
<gene>
    <name evidence="2" type="ORF">SAMN05421803_14311</name>
</gene>
<name>A0A1M6WFE6_9ACTN</name>
<accession>A0A1M6WFE6</accession>
<dbReference type="AlphaFoldDB" id="A0A1M6WFE6"/>
<organism evidence="2 3">
    <name type="scientific">Nocardiopsis flavescens</name>
    <dbReference type="NCBI Taxonomy" id="758803"/>
    <lineage>
        <taxon>Bacteria</taxon>
        <taxon>Bacillati</taxon>
        <taxon>Actinomycetota</taxon>
        <taxon>Actinomycetes</taxon>
        <taxon>Streptosporangiales</taxon>
        <taxon>Nocardiopsidaceae</taxon>
        <taxon>Nocardiopsis</taxon>
    </lineage>
</organism>